<name>A0ACB0ZYW4_MELEN</name>
<dbReference type="EMBL" id="CAVMJV010000051">
    <property type="protein sequence ID" value="CAK5083714.1"/>
    <property type="molecule type" value="Genomic_DNA"/>
</dbReference>
<gene>
    <name evidence="1" type="ORF">MENTE1834_LOCUS31068</name>
</gene>
<dbReference type="Proteomes" id="UP001497535">
    <property type="component" value="Unassembled WGS sequence"/>
</dbReference>
<proteinExistence type="predicted"/>
<sequence>MIENKGASETDVVDTSVVQNDVNQVNEDSALVKTDFKESDSNEGTPVRTEDDGKPRFFSLAQITVKVNDFASAAIASVKEKFLGEDYWIPRLFLIIKFYLKYMCLVRALIPSLVDLFFESKIQLAVTITFNDHF</sequence>
<comment type="caution">
    <text evidence="1">The sequence shown here is derived from an EMBL/GenBank/DDBJ whole genome shotgun (WGS) entry which is preliminary data.</text>
</comment>
<protein>
    <submittedName>
        <fullName evidence="1">Uncharacterized protein</fullName>
    </submittedName>
</protein>
<evidence type="ECO:0000313" key="2">
    <source>
        <dbReference type="Proteomes" id="UP001497535"/>
    </source>
</evidence>
<evidence type="ECO:0000313" key="1">
    <source>
        <dbReference type="EMBL" id="CAK5083714.1"/>
    </source>
</evidence>
<reference evidence="1" key="1">
    <citation type="submission" date="2023-11" db="EMBL/GenBank/DDBJ databases">
        <authorList>
            <person name="Poullet M."/>
        </authorList>
    </citation>
    <scope>NUCLEOTIDE SEQUENCE</scope>
    <source>
        <strain evidence="1">E1834</strain>
    </source>
</reference>
<organism evidence="1 2">
    <name type="scientific">Meloidogyne enterolobii</name>
    <name type="common">Root-knot nematode worm</name>
    <name type="synonym">Meloidogyne mayaguensis</name>
    <dbReference type="NCBI Taxonomy" id="390850"/>
    <lineage>
        <taxon>Eukaryota</taxon>
        <taxon>Metazoa</taxon>
        <taxon>Ecdysozoa</taxon>
        <taxon>Nematoda</taxon>
        <taxon>Chromadorea</taxon>
        <taxon>Rhabditida</taxon>
        <taxon>Tylenchina</taxon>
        <taxon>Tylenchomorpha</taxon>
        <taxon>Tylenchoidea</taxon>
        <taxon>Meloidogynidae</taxon>
        <taxon>Meloidogyninae</taxon>
        <taxon>Meloidogyne</taxon>
    </lineage>
</organism>
<accession>A0ACB0ZYW4</accession>
<keyword evidence="2" id="KW-1185">Reference proteome</keyword>